<dbReference type="PROSITE" id="PS51318">
    <property type="entry name" value="TAT"/>
    <property type="match status" value="1"/>
</dbReference>
<gene>
    <name evidence="3" type="ORF">SAMN05444170_3865</name>
</gene>
<name>A0A1M7U7Q7_9BRAD</name>
<evidence type="ECO:0000259" key="2">
    <source>
        <dbReference type="Pfam" id="PF09084"/>
    </source>
</evidence>
<dbReference type="EMBL" id="LT670849">
    <property type="protein sequence ID" value="SHN78984.1"/>
    <property type="molecule type" value="Genomic_DNA"/>
</dbReference>
<protein>
    <submittedName>
        <fullName evidence="3">ABC-type nitrate/sulfonate/bicarbonate transport system, substrate-binding protein</fullName>
    </submittedName>
</protein>
<accession>A0A1M7U7Q7</accession>
<dbReference type="InterPro" id="IPR015168">
    <property type="entry name" value="SsuA/THI5"/>
</dbReference>
<dbReference type="AlphaFoldDB" id="A0A1M7U7Q7"/>
<dbReference type="SUPFAM" id="SSF53850">
    <property type="entry name" value="Periplasmic binding protein-like II"/>
    <property type="match status" value="1"/>
</dbReference>
<dbReference type="PANTHER" id="PTHR30024:SF48">
    <property type="entry name" value="ABC TRANSPORTER SUBSTRATE-BINDING PROTEIN"/>
    <property type="match status" value="1"/>
</dbReference>
<proteinExistence type="predicted"/>
<evidence type="ECO:0000256" key="1">
    <source>
        <dbReference type="SAM" id="SignalP"/>
    </source>
</evidence>
<keyword evidence="1" id="KW-0732">Signal</keyword>
<keyword evidence="4" id="KW-1185">Reference proteome</keyword>
<feature type="domain" description="SsuA/THI5-like" evidence="2">
    <location>
        <begin position="73"/>
        <end position="267"/>
    </location>
</feature>
<sequence>MPSSFSMSRRAVMRGAAGAALSAPFVSRTAFAAVPNIRYATGGGIGPNEMETIIFLDYVRQNVLKNYGKAYTLDMTFTRGTPEAAALLAAGQADLATLSGPAFATIIVKDAVPNGLTIISDNYQDGHPGNATNSFMVLKDSAIKTIADLKGKKIGINAFASAVDLALRVVLKKNNIDPRRDVEIVEIAFPNIASAIREKRIDCGVLVIPFLAMESPKGDLRPVFTGGDAFGPSSVIFQVTTNAFLKEHPEAVKAFLADYVDGIGWFYDPANREKAIQLVSDFTKSSKDVLNSYFATGRDYYRDPNACVTAQTIQKPLDAMFEEKLIDRRIDASKYLNVSLLPKPCAL</sequence>
<evidence type="ECO:0000313" key="3">
    <source>
        <dbReference type="EMBL" id="SHN78984.1"/>
    </source>
</evidence>
<dbReference type="Pfam" id="PF09084">
    <property type="entry name" value="NMT1"/>
    <property type="match status" value="1"/>
</dbReference>
<dbReference type="PANTHER" id="PTHR30024">
    <property type="entry name" value="ALIPHATIC SULFONATES-BINDING PROTEIN-RELATED"/>
    <property type="match status" value="1"/>
</dbReference>
<evidence type="ECO:0000313" key="4">
    <source>
        <dbReference type="Proteomes" id="UP000184096"/>
    </source>
</evidence>
<feature type="signal peptide" evidence="1">
    <location>
        <begin position="1"/>
        <end position="32"/>
    </location>
</feature>
<dbReference type="Gene3D" id="3.40.190.10">
    <property type="entry name" value="Periplasmic binding protein-like II"/>
    <property type="match status" value="2"/>
</dbReference>
<feature type="chain" id="PRO_5011958098" evidence="1">
    <location>
        <begin position="33"/>
        <end position="347"/>
    </location>
</feature>
<reference evidence="4" key="1">
    <citation type="submission" date="2016-11" db="EMBL/GenBank/DDBJ databases">
        <authorList>
            <person name="Varghese N."/>
            <person name="Submissions S."/>
        </authorList>
    </citation>
    <scope>NUCLEOTIDE SEQUENCE [LARGE SCALE GENOMIC DNA]</scope>
    <source>
        <strain evidence="4">GAS401</strain>
    </source>
</reference>
<dbReference type="Proteomes" id="UP000184096">
    <property type="component" value="Chromosome I"/>
</dbReference>
<dbReference type="RefSeq" id="WP_172806047.1">
    <property type="nucleotide sequence ID" value="NZ_LT670849.1"/>
</dbReference>
<organism evidence="3 4">
    <name type="scientific">Bradyrhizobium erythrophlei</name>
    <dbReference type="NCBI Taxonomy" id="1437360"/>
    <lineage>
        <taxon>Bacteria</taxon>
        <taxon>Pseudomonadati</taxon>
        <taxon>Pseudomonadota</taxon>
        <taxon>Alphaproteobacteria</taxon>
        <taxon>Hyphomicrobiales</taxon>
        <taxon>Nitrobacteraceae</taxon>
        <taxon>Bradyrhizobium</taxon>
    </lineage>
</organism>
<dbReference type="InterPro" id="IPR006311">
    <property type="entry name" value="TAT_signal"/>
</dbReference>